<reference evidence="2 3" key="1">
    <citation type="journal article" date="2021" name="ISME Commun">
        <title>Automated analysis of genomic sequences facilitates high-throughput and comprehensive description of bacteria.</title>
        <authorList>
            <person name="Hitch T.C.A."/>
        </authorList>
    </citation>
    <scope>NUCLEOTIDE SEQUENCE [LARGE SCALE GENOMIC DNA]</scope>
    <source>
        <strain evidence="2 3">Sanger_02</strain>
    </source>
</reference>
<feature type="chain" id="PRO_5046625089" description="DUF5105 domain-containing protein" evidence="1">
    <location>
        <begin position="23"/>
        <end position="365"/>
    </location>
</feature>
<proteinExistence type="predicted"/>
<name>A0ABT2S2W7_9FIRM</name>
<protein>
    <recommendedName>
        <fullName evidence="4">DUF5105 domain-containing protein</fullName>
    </recommendedName>
</protein>
<accession>A0ABT2S2W7</accession>
<organism evidence="2 3">
    <name type="scientific">Dorea ammoniilytica</name>
    <dbReference type="NCBI Taxonomy" id="2981788"/>
    <lineage>
        <taxon>Bacteria</taxon>
        <taxon>Bacillati</taxon>
        <taxon>Bacillota</taxon>
        <taxon>Clostridia</taxon>
        <taxon>Lachnospirales</taxon>
        <taxon>Lachnospiraceae</taxon>
        <taxon>Dorea</taxon>
    </lineage>
</organism>
<evidence type="ECO:0000313" key="3">
    <source>
        <dbReference type="Proteomes" id="UP001207605"/>
    </source>
</evidence>
<evidence type="ECO:0000313" key="2">
    <source>
        <dbReference type="EMBL" id="MCU6698921.1"/>
    </source>
</evidence>
<keyword evidence="3" id="KW-1185">Reference proteome</keyword>
<dbReference type="EMBL" id="JAOQJV010000001">
    <property type="protein sequence ID" value="MCU6698921.1"/>
    <property type="molecule type" value="Genomic_DNA"/>
</dbReference>
<gene>
    <name evidence="2" type="ORF">OCV65_01505</name>
</gene>
<comment type="caution">
    <text evidence="2">The sequence shown here is derived from an EMBL/GenBank/DDBJ whole genome shotgun (WGS) entry which is preliminary data.</text>
</comment>
<evidence type="ECO:0008006" key="4">
    <source>
        <dbReference type="Google" id="ProtNLM"/>
    </source>
</evidence>
<dbReference type="RefSeq" id="WP_118383674.1">
    <property type="nucleotide sequence ID" value="NZ_JAOQJV010000001.1"/>
</dbReference>
<feature type="signal peptide" evidence="1">
    <location>
        <begin position="1"/>
        <end position="22"/>
    </location>
</feature>
<dbReference type="Proteomes" id="UP001207605">
    <property type="component" value="Unassembled WGS sequence"/>
</dbReference>
<evidence type="ECO:0000256" key="1">
    <source>
        <dbReference type="SAM" id="SignalP"/>
    </source>
</evidence>
<sequence>MKKRRMLCALCLLLGLMMLCSGCEKKESADDYLGRLITRAKENEGELQSVLETGIADAKSSNDFVIDFPDELKESYEAFLKEALNQVQFELNKADKESNDTYIIRVTYEPIDIAATTKETDAGYVKNISGTDFTTEVKNLLEEDTKLLSNATKQQKKSRTITVKKSGDSYKVSKKDITALLQDALQGYMAPYEAVGTVFDFRDFMQAYLDAYFKGDTERYCMHTGESAEEAAAWYEESFNSFRLDDLTDDQNTRFINAIKAIYKNCQYTLGAMRQVSLTEYQFDLTATPNTSIVNAASELDAGTYYSTAEVADAFLNIYDKYAAAPSYGTETTVTINWNSLNMASSNASADENFNRLVETIIPSE</sequence>
<keyword evidence="1" id="KW-0732">Signal</keyword>